<feature type="transmembrane region" description="Helical" evidence="1">
    <location>
        <begin position="92"/>
        <end position="109"/>
    </location>
</feature>
<feature type="transmembrane region" description="Helical" evidence="1">
    <location>
        <begin position="57"/>
        <end position="80"/>
    </location>
</feature>
<keyword evidence="1" id="KW-0472">Membrane</keyword>
<dbReference type="AlphaFoldDB" id="A0A8J3AMR4"/>
<keyword evidence="1" id="KW-0812">Transmembrane</keyword>
<evidence type="ECO:0000313" key="2">
    <source>
        <dbReference type="EMBL" id="GGI16484.1"/>
    </source>
</evidence>
<reference evidence="3" key="1">
    <citation type="journal article" date="2019" name="Int. J. Syst. Evol. Microbiol.">
        <title>The Global Catalogue of Microorganisms (GCM) 10K type strain sequencing project: providing services to taxonomists for standard genome sequencing and annotation.</title>
        <authorList>
            <consortium name="The Broad Institute Genomics Platform"/>
            <consortium name="The Broad Institute Genome Sequencing Center for Infectious Disease"/>
            <person name="Wu L."/>
            <person name="Ma J."/>
        </authorList>
    </citation>
    <scope>NUCLEOTIDE SEQUENCE [LARGE SCALE GENOMIC DNA]</scope>
    <source>
        <strain evidence="3">CCM 2767</strain>
    </source>
</reference>
<accession>A0A8J3AMR4</accession>
<sequence>MSASYKAAVLAINSLTKAGAVVLGLSALLIAAGWHEVTIYYAQLGASWAVQLYSPGMLMTAGLLNIAMLATTSYVALIILIRSDYSEQKLQVFAQACMGLGFVLGTATLHTQDLISHEILIGGLVLFSRCIFTMGVGMSFAALVRRIRDDGLEWNEKHLGLMVAWLYFGIVMSALPQAQYTAKRDSSLERSALANVKIKDEDGVWRLLAAGDKLILMQIQEGHASIFKVIQPETAEWISKDKSLK</sequence>
<protein>
    <submittedName>
        <fullName evidence="2">Uncharacterized protein</fullName>
    </submittedName>
</protein>
<name>A0A8J3AMR4_9BURK</name>
<organism evidence="2 3">
    <name type="scientific">Oxalicibacterium faecigallinarum</name>
    <dbReference type="NCBI Taxonomy" id="573741"/>
    <lineage>
        <taxon>Bacteria</taxon>
        <taxon>Pseudomonadati</taxon>
        <taxon>Pseudomonadota</taxon>
        <taxon>Betaproteobacteria</taxon>
        <taxon>Burkholderiales</taxon>
        <taxon>Oxalobacteraceae</taxon>
        <taxon>Oxalicibacterium</taxon>
    </lineage>
</organism>
<dbReference type="EMBL" id="BMDI01000001">
    <property type="protein sequence ID" value="GGI16484.1"/>
    <property type="molecule type" value="Genomic_DNA"/>
</dbReference>
<feature type="transmembrane region" description="Helical" evidence="1">
    <location>
        <begin position="121"/>
        <end position="147"/>
    </location>
</feature>
<evidence type="ECO:0000313" key="3">
    <source>
        <dbReference type="Proteomes" id="UP000642180"/>
    </source>
</evidence>
<keyword evidence="3" id="KW-1185">Reference proteome</keyword>
<dbReference type="Proteomes" id="UP000642180">
    <property type="component" value="Unassembled WGS sequence"/>
</dbReference>
<proteinExistence type="predicted"/>
<gene>
    <name evidence="2" type="ORF">GCM10008066_04190</name>
</gene>
<dbReference type="RefSeq" id="WP_188379623.1">
    <property type="nucleotide sequence ID" value="NZ_BMDI01000001.1"/>
</dbReference>
<comment type="caution">
    <text evidence="2">The sequence shown here is derived from an EMBL/GenBank/DDBJ whole genome shotgun (WGS) entry which is preliminary data.</text>
</comment>
<evidence type="ECO:0000256" key="1">
    <source>
        <dbReference type="SAM" id="Phobius"/>
    </source>
</evidence>
<keyword evidence="1" id="KW-1133">Transmembrane helix</keyword>